<dbReference type="GO" id="GO:0045944">
    <property type="term" value="P:positive regulation of transcription by RNA polymerase II"/>
    <property type="evidence" value="ECO:0007669"/>
    <property type="project" value="InterPro"/>
</dbReference>
<evidence type="ECO:0000256" key="1">
    <source>
        <dbReference type="ARBA" id="ARBA00004123"/>
    </source>
</evidence>
<dbReference type="FunCoup" id="A0A7I4A5J2">
    <property type="interactions" value="263"/>
</dbReference>
<accession>A0A7I4A5J2</accession>
<dbReference type="CDD" id="cd14704">
    <property type="entry name" value="bZIP_HY5-like"/>
    <property type="match status" value="1"/>
</dbReference>
<dbReference type="GO" id="GO:0005634">
    <property type="term" value="C:nucleus"/>
    <property type="evidence" value="ECO:0000318"/>
    <property type="project" value="GO_Central"/>
</dbReference>
<name>A0A7I4A5J2_PHYPA</name>
<feature type="region of interest" description="Disordered" evidence="12">
    <location>
        <begin position="110"/>
        <end position="220"/>
    </location>
</feature>
<dbReference type="Proteomes" id="UP000006727">
    <property type="component" value="Chromosome 11"/>
</dbReference>
<protein>
    <recommendedName>
        <fullName evidence="9">Transcription factor HY5</fullName>
    </recommendedName>
</protein>
<evidence type="ECO:0000256" key="7">
    <source>
        <dbReference type="ARBA" id="ARBA00023163"/>
    </source>
</evidence>
<evidence type="ECO:0000256" key="6">
    <source>
        <dbReference type="ARBA" id="ARBA00023159"/>
    </source>
</evidence>
<evidence type="ECO:0000313" key="14">
    <source>
        <dbReference type="EnsemblPlants" id="Pp3c11_17710V3.4"/>
    </source>
</evidence>
<keyword evidence="10" id="KW-0607">Phytochrome signaling pathway</keyword>
<dbReference type="FunFam" id="1.20.5.490:FF:000004">
    <property type="entry name" value="Transcription factor HY5"/>
    <property type="match status" value="1"/>
</dbReference>
<dbReference type="PANTHER" id="PTHR46714">
    <property type="entry name" value="TRANSCRIPTIONAL ACTIVATOR HAC1"/>
    <property type="match status" value="1"/>
</dbReference>
<evidence type="ECO:0000256" key="3">
    <source>
        <dbReference type="ARBA" id="ARBA00022843"/>
    </source>
</evidence>
<dbReference type="GO" id="GO:0010218">
    <property type="term" value="P:response to far red light"/>
    <property type="evidence" value="ECO:0000318"/>
    <property type="project" value="GO_Central"/>
</dbReference>
<dbReference type="AlphaFoldDB" id="A0A7I4A5J2"/>
<keyword evidence="15" id="KW-1185">Reference proteome</keyword>
<dbReference type="GO" id="GO:0000981">
    <property type="term" value="F:DNA-binding transcription factor activity, RNA polymerase II-specific"/>
    <property type="evidence" value="ECO:0007669"/>
    <property type="project" value="InterPro"/>
</dbReference>
<evidence type="ECO:0000256" key="11">
    <source>
        <dbReference type="SAM" id="Coils"/>
    </source>
</evidence>
<proteinExistence type="inferred from homology"/>
<gene>
    <name evidence="14" type="primary">LOC112288707</name>
</gene>
<dbReference type="EMBL" id="ABEU02000011">
    <property type="status" value="NOT_ANNOTATED_CDS"/>
    <property type="molecule type" value="Genomic_DNA"/>
</dbReference>
<comment type="similarity">
    <text evidence="2">Belongs to the bZIP family.</text>
</comment>
<keyword evidence="11" id="KW-0175">Coiled coil</keyword>
<evidence type="ECO:0000256" key="10">
    <source>
        <dbReference type="ARBA" id="ARBA00084091"/>
    </source>
</evidence>
<feature type="compositionally biased region" description="Polar residues" evidence="12">
    <location>
        <begin position="167"/>
        <end position="177"/>
    </location>
</feature>
<evidence type="ECO:0000256" key="12">
    <source>
        <dbReference type="SAM" id="MobiDB-lite"/>
    </source>
</evidence>
<evidence type="ECO:0000256" key="4">
    <source>
        <dbReference type="ARBA" id="ARBA00023015"/>
    </source>
</evidence>
<feature type="coiled-coil region" evidence="11">
    <location>
        <begin position="224"/>
        <end position="258"/>
    </location>
</feature>
<keyword evidence="4" id="KW-0805">Transcription regulation</keyword>
<evidence type="ECO:0000259" key="13">
    <source>
        <dbReference type="PROSITE" id="PS50217"/>
    </source>
</evidence>
<evidence type="ECO:0000313" key="15">
    <source>
        <dbReference type="Proteomes" id="UP000006727"/>
    </source>
</evidence>
<dbReference type="InParanoid" id="A0A7I4A5J2"/>
<dbReference type="InterPro" id="IPR046347">
    <property type="entry name" value="bZIP_sf"/>
</dbReference>
<feature type="region of interest" description="Disordered" evidence="12">
    <location>
        <begin position="1"/>
        <end position="53"/>
    </location>
</feature>
<dbReference type="GO" id="GO:0010114">
    <property type="term" value="P:response to red light"/>
    <property type="evidence" value="ECO:0000318"/>
    <property type="project" value="GO_Central"/>
</dbReference>
<sequence length="278" mass="29910">MNDFDEPQGDSRVQCEAESEADHSSDCYSSGSGEETDAEVPDVADPSACNSNLLQDAQNGKGFSQLTSVIGNINSVANSSRRGPREAVDIGRNWKPVNFGEYQGLGEILPMQASTVGPASSPPSSKQQTGTDISVSPPLATAAVDKLMKDAGNESDSDVRRVPELSAKTSGGVSGSHTQDKGLTGSSHRKRGGASADKEHKRLKRLLRNRVSAQQARERKKAYLGELEVRSKELEHRNAELEERVSTLQRENQMLRQIVKNTALKKTYSGGNAEDGAQ</sequence>
<dbReference type="PROSITE" id="PS50217">
    <property type="entry name" value="BZIP"/>
    <property type="match status" value="1"/>
</dbReference>
<keyword evidence="3" id="KW-0832">Ubl conjugation</keyword>
<feature type="compositionally biased region" description="Polar residues" evidence="12">
    <location>
        <begin position="112"/>
        <end position="134"/>
    </location>
</feature>
<dbReference type="GO" id="GO:0009585">
    <property type="term" value="P:red, far-red light phototransduction"/>
    <property type="evidence" value="ECO:0007669"/>
    <property type="project" value="UniProtKB-KW"/>
</dbReference>
<organism evidence="14 15">
    <name type="scientific">Physcomitrium patens</name>
    <name type="common">Spreading-leaved earth moss</name>
    <name type="synonym">Physcomitrella patens</name>
    <dbReference type="NCBI Taxonomy" id="3218"/>
    <lineage>
        <taxon>Eukaryota</taxon>
        <taxon>Viridiplantae</taxon>
        <taxon>Streptophyta</taxon>
        <taxon>Embryophyta</taxon>
        <taxon>Bryophyta</taxon>
        <taxon>Bryophytina</taxon>
        <taxon>Bryopsida</taxon>
        <taxon>Funariidae</taxon>
        <taxon>Funariales</taxon>
        <taxon>Funariaceae</taxon>
        <taxon>Physcomitrium</taxon>
    </lineage>
</organism>
<dbReference type="InterPro" id="IPR004827">
    <property type="entry name" value="bZIP"/>
</dbReference>
<dbReference type="SUPFAM" id="SSF57959">
    <property type="entry name" value="Leucine zipper domain"/>
    <property type="match status" value="1"/>
</dbReference>
<feature type="compositionally biased region" description="Basic and acidic residues" evidence="12">
    <location>
        <begin position="146"/>
        <end position="163"/>
    </location>
</feature>
<dbReference type="GO" id="GO:0010099">
    <property type="term" value="P:regulation of photomorphogenesis"/>
    <property type="evidence" value="ECO:0000318"/>
    <property type="project" value="GO_Central"/>
</dbReference>
<evidence type="ECO:0000256" key="5">
    <source>
        <dbReference type="ARBA" id="ARBA00023125"/>
    </source>
</evidence>
<dbReference type="GO" id="GO:0010017">
    <property type="term" value="P:red or far-red light signaling pathway"/>
    <property type="evidence" value="ECO:0000318"/>
    <property type="project" value="GO_Central"/>
</dbReference>
<reference evidence="14 15" key="1">
    <citation type="journal article" date="2008" name="Science">
        <title>The Physcomitrella genome reveals evolutionary insights into the conquest of land by plants.</title>
        <authorList>
            <person name="Rensing S."/>
            <person name="Lang D."/>
            <person name="Zimmer A."/>
            <person name="Terry A."/>
            <person name="Salamov A."/>
            <person name="Shapiro H."/>
            <person name="Nishiyama T."/>
            <person name="Perroud P.-F."/>
            <person name="Lindquist E."/>
            <person name="Kamisugi Y."/>
            <person name="Tanahashi T."/>
            <person name="Sakakibara K."/>
            <person name="Fujita T."/>
            <person name="Oishi K."/>
            <person name="Shin-I T."/>
            <person name="Kuroki Y."/>
            <person name="Toyoda A."/>
            <person name="Suzuki Y."/>
            <person name="Hashimoto A."/>
            <person name="Yamaguchi K."/>
            <person name="Sugano A."/>
            <person name="Kohara Y."/>
            <person name="Fujiyama A."/>
            <person name="Anterola A."/>
            <person name="Aoki S."/>
            <person name="Ashton N."/>
            <person name="Barbazuk W.B."/>
            <person name="Barker E."/>
            <person name="Bennetzen J."/>
            <person name="Bezanilla M."/>
            <person name="Blankenship R."/>
            <person name="Cho S.H."/>
            <person name="Dutcher S."/>
            <person name="Estelle M."/>
            <person name="Fawcett J.A."/>
            <person name="Gundlach H."/>
            <person name="Hanada K."/>
            <person name="Heyl A."/>
            <person name="Hicks K.A."/>
            <person name="Hugh J."/>
            <person name="Lohr M."/>
            <person name="Mayer K."/>
            <person name="Melkozernov A."/>
            <person name="Murata T."/>
            <person name="Nelson D."/>
            <person name="Pils B."/>
            <person name="Prigge M."/>
            <person name="Reiss B."/>
            <person name="Renner T."/>
            <person name="Rombauts S."/>
            <person name="Rushton P."/>
            <person name="Sanderfoot A."/>
            <person name="Schween G."/>
            <person name="Shiu S.-H."/>
            <person name="Stueber K."/>
            <person name="Theodoulou F.L."/>
            <person name="Tu H."/>
            <person name="Van de Peer Y."/>
            <person name="Verrier P.J."/>
            <person name="Waters E."/>
            <person name="Wood A."/>
            <person name="Yang L."/>
            <person name="Cove D."/>
            <person name="Cuming A."/>
            <person name="Hasebe M."/>
            <person name="Lucas S."/>
            <person name="Mishler D.B."/>
            <person name="Reski R."/>
            <person name="Grigoriev I."/>
            <person name="Quatrano R.S."/>
            <person name="Boore J.L."/>
        </authorList>
    </citation>
    <scope>NUCLEOTIDE SEQUENCE [LARGE SCALE GENOMIC DNA]</scope>
    <source>
        <strain evidence="14 15">cv. Gransden 2004</strain>
    </source>
</reference>
<keyword evidence="6" id="KW-0010">Activator</keyword>
<dbReference type="GO" id="GO:0003677">
    <property type="term" value="F:DNA binding"/>
    <property type="evidence" value="ECO:0007669"/>
    <property type="project" value="UniProtKB-KW"/>
</dbReference>
<dbReference type="PROSITE" id="PS00036">
    <property type="entry name" value="BZIP_BASIC"/>
    <property type="match status" value="1"/>
</dbReference>
<reference evidence="14" key="3">
    <citation type="submission" date="2020-12" db="UniProtKB">
        <authorList>
            <consortium name="EnsemblPlants"/>
        </authorList>
    </citation>
    <scope>IDENTIFICATION</scope>
</reference>
<dbReference type="Gramene" id="Pp3c11_17710V3.4">
    <property type="protein sequence ID" value="Pp3c11_17710V3.4"/>
    <property type="gene ID" value="Pp3c11_17710"/>
</dbReference>
<dbReference type="EnsemblPlants" id="Pp3c11_17710V3.4">
    <property type="protein sequence ID" value="Pp3c11_17710V3.4"/>
    <property type="gene ID" value="Pp3c11_17710"/>
</dbReference>
<reference evidence="14 15" key="2">
    <citation type="journal article" date="2018" name="Plant J.">
        <title>The Physcomitrella patens chromosome-scale assembly reveals moss genome structure and evolution.</title>
        <authorList>
            <person name="Lang D."/>
            <person name="Ullrich K.K."/>
            <person name="Murat F."/>
            <person name="Fuchs J."/>
            <person name="Jenkins J."/>
            <person name="Haas F.B."/>
            <person name="Piednoel M."/>
            <person name="Gundlach H."/>
            <person name="Van Bel M."/>
            <person name="Meyberg R."/>
            <person name="Vives C."/>
            <person name="Morata J."/>
            <person name="Symeonidi A."/>
            <person name="Hiss M."/>
            <person name="Muchero W."/>
            <person name="Kamisugi Y."/>
            <person name="Saleh O."/>
            <person name="Blanc G."/>
            <person name="Decker E.L."/>
            <person name="van Gessel N."/>
            <person name="Grimwood J."/>
            <person name="Hayes R.D."/>
            <person name="Graham S.W."/>
            <person name="Gunter L.E."/>
            <person name="McDaniel S.F."/>
            <person name="Hoernstein S.N.W."/>
            <person name="Larsson A."/>
            <person name="Li F.W."/>
            <person name="Perroud P.F."/>
            <person name="Phillips J."/>
            <person name="Ranjan P."/>
            <person name="Rokshar D.S."/>
            <person name="Rothfels C.J."/>
            <person name="Schneider L."/>
            <person name="Shu S."/>
            <person name="Stevenson D.W."/>
            <person name="Thummler F."/>
            <person name="Tillich M."/>
            <person name="Villarreal Aguilar J.C."/>
            <person name="Widiez T."/>
            <person name="Wong G.K."/>
            <person name="Wymore A."/>
            <person name="Zhang Y."/>
            <person name="Zimmer A.D."/>
            <person name="Quatrano R.S."/>
            <person name="Mayer K.F.X."/>
            <person name="Goodstein D."/>
            <person name="Casacuberta J.M."/>
            <person name="Vandepoele K."/>
            <person name="Reski R."/>
            <person name="Cuming A.C."/>
            <person name="Tuskan G.A."/>
            <person name="Maumus F."/>
            <person name="Salse J."/>
            <person name="Schmutz J."/>
            <person name="Rensing S.A."/>
        </authorList>
    </citation>
    <scope>NUCLEOTIDE SEQUENCE [LARGE SCALE GENOMIC DNA]</scope>
    <source>
        <strain evidence="14 15">cv. Gransden 2004</strain>
    </source>
</reference>
<dbReference type="PANTHER" id="PTHR46714:SF6">
    <property type="entry name" value="TRANSCRIPTIONAL ACTIVATOR HAC1"/>
    <property type="match status" value="1"/>
</dbReference>
<dbReference type="SMART" id="SM00338">
    <property type="entry name" value="BRLZ"/>
    <property type="match status" value="1"/>
</dbReference>
<evidence type="ECO:0000256" key="9">
    <source>
        <dbReference type="ARBA" id="ARBA00070194"/>
    </source>
</evidence>
<keyword evidence="7" id="KW-0804">Transcription</keyword>
<dbReference type="Pfam" id="PF00170">
    <property type="entry name" value="bZIP_1"/>
    <property type="match status" value="1"/>
</dbReference>
<keyword evidence="5" id="KW-0238">DNA-binding</keyword>
<evidence type="ECO:0000256" key="2">
    <source>
        <dbReference type="ARBA" id="ARBA00007163"/>
    </source>
</evidence>
<dbReference type="InterPro" id="IPR044280">
    <property type="entry name" value="Hac1/HY5"/>
</dbReference>
<feature type="region of interest" description="Disordered" evidence="12">
    <location>
        <begin position="73"/>
        <end position="93"/>
    </location>
</feature>
<dbReference type="Gene3D" id="1.20.5.490">
    <property type="entry name" value="Single helix bin"/>
    <property type="match status" value="1"/>
</dbReference>
<comment type="subcellular location">
    <subcellularLocation>
        <location evidence="1">Nucleus</location>
    </subcellularLocation>
</comment>
<feature type="domain" description="BZIP" evidence="13">
    <location>
        <begin position="199"/>
        <end position="262"/>
    </location>
</feature>
<evidence type="ECO:0000256" key="8">
    <source>
        <dbReference type="ARBA" id="ARBA00023242"/>
    </source>
</evidence>
<keyword evidence="8" id="KW-0539">Nucleus</keyword>